<sequence>MRQASLWTTSDNQTVLCQLCSHFCHIDPGGRGRCGVRINRDGTLFTLADTVAAIHSDPVEKKPLFHFLPGTKTMSFAAMGCNFACSWCQNAPLSQLPRQGSSPQGQCIRPEKIVQMALSEGCDSISYTYSEPTIFFELMEDTAKLAHEAGLKNIMVSNGFQSPQCLHRLGPLMDAANIDLKAFAEDTYEQHCEARLKPVLQNLKRIKAFGWWLEVTTLVIPDLNDSPEELGDIAHFIAESLGVETPWHVSRFHPDYQMSDRGPTPTSRIEQAVEIGKNAGLQFVYAGNIAGHMSESTFCPNCGEMLIERRGYTLGKHIPGAVCPGCGAAVAGVFA</sequence>
<keyword evidence="2 6" id="KW-0949">S-adenosyl-L-methionine</keyword>
<dbReference type="InterPro" id="IPR013785">
    <property type="entry name" value="Aldolase_TIM"/>
</dbReference>
<feature type="binding site" evidence="6">
    <location>
        <position position="85"/>
    </location>
    <ligand>
        <name>[4Fe-4S] cluster</name>
        <dbReference type="ChEBI" id="CHEBI:49883"/>
        <note>4Fe-4S-S-AdoMet</note>
    </ligand>
</feature>
<dbReference type="PROSITE" id="PS51918">
    <property type="entry name" value="RADICAL_SAM"/>
    <property type="match status" value="1"/>
</dbReference>
<dbReference type="GO" id="GO:0051539">
    <property type="term" value="F:4 iron, 4 sulfur cluster binding"/>
    <property type="evidence" value="ECO:0007669"/>
    <property type="project" value="UniProtKB-KW"/>
</dbReference>
<evidence type="ECO:0000256" key="6">
    <source>
        <dbReference type="PIRSR" id="PIRSR004869-50"/>
    </source>
</evidence>
<keyword evidence="8" id="KW-0670">Pyruvate</keyword>
<keyword evidence="5 6" id="KW-0411">Iron-sulfur</keyword>
<dbReference type="SFLD" id="SFLDS00029">
    <property type="entry name" value="Radical_SAM"/>
    <property type="match status" value="1"/>
</dbReference>
<feature type="binding site" evidence="6">
    <location>
        <position position="88"/>
    </location>
    <ligand>
        <name>[4Fe-4S] cluster</name>
        <dbReference type="ChEBI" id="CHEBI:49883"/>
        <note>4Fe-4S-S-AdoMet</note>
    </ligand>
</feature>
<evidence type="ECO:0000256" key="5">
    <source>
        <dbReference type="ARBA" id="ARBA00023014"/>
    </source>
</evidence>
<dbReference type="Proteomes" id="UP000189733">
    <property type="component" value="Unassembled WGS sequence"/>
</dbReference>
<evidence type="ECO:0000256" key="2">
    <source>
        <dbReference type="ARBA" id="ARBA00022691"/>
    </source>
</evidence>
<dbReference type="AlphaFoldDB" id="A0A1T4VW91"/>
<evidence type="ECO:0000313" key="9">
    <source>
        <dbReference type="Proteomes" id="UP000189733"/>
    </source>
</evidence>
<dbReference type="NCBIfam" id="TIGR04337">
    <property type="entry name" value="AmmeMemoSam_rS"/>
    <property type="match status" value="1"/>
</dbReference>
<name>A0A1T4VW91_9BACT</name>
<keyword evidence="3 6" id="KW-0479">Metal-binding</keyword>
<dbReference type="OrthoDB" id="9778883at2"/>
<feature type="domain" description="Radical SAM core" evidence="7">
    <location>
        <begin position="66"/>
        <end position="282"/>
    </location>
</feature>
<dbReference type="GO" id="GO:0016829">
    <property type="term" value="F:lyase activity"/>
    <property type="evidence" value="ECO:0007669"/>
    <property type="project" value="UniProtKB-KW"/>
</dbReference>
<evidence type="ECO:0000259" key="7">
    <source>
        <dbReference type="PROSITE" id="PS51918"/>
    </source>
</evidence>
<dbReference type="SFLD" id="SFLDG01101">
    <property type="entry name" value="Uncharacterised_Radical_SAM_Su"/>
    <property type="match status" value="1"/>
</dbReference>
<accession>A0A1T4VW91</accession>
<dbReference type="PANTHER" id="PTHR30352">
    <property type="entry name" value="PYRUVATE FORMATE-LYASE-ACTIVATING ENZYME"/>
    <property type="match status" value="1"/>
</dbReference>
<dbReference type="EMBL" id="FUYA01000003">
    <property type="protein sequence ID" value="SKA69068.1"/>
    <property type="molecule type" value="Genomic_DNA"/>
</dbReference>
<keyword evidence="4 6" id="KW-0408">Iron</keyword>
<comment type="cofactor">
    <cofactor evidence="6">
        <name>[4Fe-4S] cluster</name>
        <dbReference type="ChEBI" id="CHEBI:49883"/>
    </cofactor>
    <text evidence="6">Binds 1 [4Fe-4S] cluster. The cluster is coordinated with 3 cysteines and an exchangeable S-adenosyl-L-methionine.</text>
</comment>
<dbReference type="CDD" id="cd01335">
    <property type="entry name" value="Radical_SAM"/>
    <property type="match status" value="1"/>
</dbReference>
<dbReference type="GO" id="GO:0046872">
    <property type="term" value="F:metal ion binding"/>
    <property type="evidence" value="ECO:0007669"/>
    <property type="project" value="UniProtKB-KW"/>
</dbReference>
<keyword evidence="1" id="KW-0004">4Fe-4S</keyword>
<dbReference type="Pfam" id="PF04055">
    <property type="entry name" value="Radical_SAM"/>
    <property type="match status" value="1"/>
</dbReference>
<dbReference type="PANTHER" id="PTHR30352:SF5">
    <property type="entry name" value="PYRUVATE FORMATE-LYASE 1-ACTIVATING ENZYME"/>
    <property type="match status" value="1"/>
</dbReference>
<dbReference type="Gene3D" id="3.20.20.70">
    <property type="entry name" value="Aldolase class I"/>
    <property type="match status" value="1"/>
</dbReference>
<keyword evidence="8" id="KW-0456">Lyase</keyword>
<proteinExistence type="predicted"/>
<protein>
    <submittedName>
        <fullName evidence="8">Pyruvate formate lyase activating enzyme</fullName>
    </submittedName>
</protein>
<evidence type="ECO:0000313" key="8">
    <source>
        <dbReference type="EMBL" id="SKA69068.1"/>
    </source>
</evidence>
<evidence type="ECO:0000256" key="1">
    <source>
        <dbReference type="ARBA" id="ARBA00022485"/>
    </source>
</evidence>
<evidence type="ECO:0000256" key="4">
    <source>
        <dbReference type="ARBA" id="ARBA00023004"/>
    </source>
</evidence>
<dbReference type="InterPro" id="IPR027596">
    <property type="entry name" value="AmmeMemoSam_rS"/>
</dbReference>
<dbReference type="SUPFAM" id="SSF102114">
    <property type="entry name" value="Radical SAM enzymes"/>
    <property type="match status" value="1"/>
</dbReference>
<gene>
    <name evidence="8" type="ORF">SAMN02745702_01029</name>
</gene>
<keyword evidence="9" id="KW-1185">Reference proteome</keyword>
<dbReference type="InterPro" id="IPR007197">
    <property type="entry name" value="rSAM"/>
</dbReference>
<dbReference type="InterPro" id="IPR034457">
    <property type="entry name" value="Organic_radical-activating"/>
</dbReference>
<evidence type="ECO:0000256" key="3">
    <source>
        <dbReference type="ARBA" id="ARBA00022723"/>
    </source>
</evidence>
<dbReference type="InterPro" id="IPR016431">
    <property type="entry name" value="Pyrv-formate_lyase-activ_prd"/>
</dbReference>
<dbReference type="STRING" id="1121442.SAMN02745702_01029"/>
<feature type="binding site" evidence="6">
    <location>
        <position position="81"/>
    </location>
    <ligand>
        <name>[4Fe-4S] cluster</name>
        <dbReference type="ChEBI" id="CHEBI:49883"/>
        <note>4Fe-4S-S-AdoMet</note>
    </ligand>
</feature>
<dbReference type="PIRSF" id="PIRSF004869">
    <property type="entry name" value="PflX_prd"/>
    <property type="match status" value="1"/>
</dbReference>
<organism evidence="8 9">
    <name type="scientific">Desulfobaculum bizertense DSM 18034</name>
    <dbReference type="NCBI Taxonomy" id="1121442"/>
    <lineage>
        <taxon>Bacteria</taxon>
        <taxon>Pseudomonadati</taxon>
        <taxon>Thermodesulfobacteriota</taxon>
        <taxon>Desulfovibrionia</taxon>
        <taxon>Desulfovibrionales</taxon>
        <taxon>Desulfovibrionaceae</taxon>
        <taxon>Desulfobaculum</taxon>
    </lineage>
</organism>
<dbReference type="InterPro" id="IPR058240">
    <property type="entry name" value="rSAM_sf"/>
</dbReference>
<dbReference type="RefSeq" id="WP_078684336.1">
    <property type="nucleotide sequence ID" value="NZ_FUYA01000003.1"/>
</dbReference>
<reference evidence="8 9" key="1">
    <citation type="submission" date="2017-02" db="EMBL/GenBank/DDBJ databases">
        <authorList>
            <person name="Peterson S.W."/>
        </authorList>
    </citation>
    <scope>NUCLEOTIDE SEQUENCE [LARGE SCALE GENOMIC DNA]</scope>
    <source>
        <strain evidence="8 9">DSM 18034</strain>
    </source>
</reference>